<accession>A0A4U5N225</accession>
<sequence>MHMHIHRNQKRKHGLGAWPNTEITQKRAAFCLSMANMKREPLRIWDFRVGGGNDRKKGLWEAIRGAVRKKIGEGEEVIRLRRRTTLGNWVRQL</sequence>
<reference evidence="1 2" key="2">
    <citation type="journal article" date="2019" name="G3 (Bethesda)">
        <title>Hybrid Assembly of the Genome of the Entomopathogenic Nematode Steinernema carpocapsae Identifies the X-Chromosome.</title>
        <authorList>
            <person name="Serra L."/>
            <person name="Macchietto M."/>
            <person name="Macias-Munoz A."/>
            <person name="McGill C.J."/>
            <person name="Rodriguez I.M."/>
            <person name="Rodriguez B."/>
            <person name="Murad R."/>
            <person name="Mortazavi A."/>
        </authorList>
    </citation>
    <scope>NUCLEOTIDE SEQUENCE [LARGE SCALE GENOMIC DNA]</scope>
    <source>
        <strain evidence="1 2">ALL</strain>
    </source>
</reference>
<gene>
    <name evidence="1" type="ORF">L596_017572</name>
</gene>
<organism evidence="1 2">
    <name type="scientific">Steinernema carpocapsae</name>
    <name type="common">Entomopathogenic nematode</name>
    <dbReference type="NCBI Taxonomy" id="34508"/>
    <lineage>
        <taxon>Eukaryota</taxon>
        <taxon>Metazoa</taxon>
        <taxon>Ecdysozoa</taxon>
        <taxon>Nematoda</taxon>
        <taxon>Chromadorea</taxon>
        <taxon>Rhabditida</taxon>
        <taxon>Tylenchina</taxon>
        <taxon>Panagrolaimomorpha</taxon>
        <taxon>Strongyloidoidea</taxon>
        <taxon>Steinernematidae</taxon>
        <taxon>Steinernema</taxon>
    </lineage>
</organism>
<dbReference type="EMBL" id="AZBU02000005">
    <property type="protein sequence ID" value="TKR76437.1"/>
    <property type="molecule type" value="Genomic_DNA"/>
</dbReference>
<name>A0A4U5N225_STECR</name>
<protein>
    <submittedName>
        <fullName evidence="1">Uncharacterized protein</fullName>
    </submittedName>
</protein>
<comment type="caution">
    <text evidence="1">The sequence shown here is derived from an EMBL/GenBank/DDBJ whole genome shotgun (WGS) entry which is preliminary data.</text>
</comment>
<dbReference type="OrthoDB" id="6136903at2759"/>
<evidence type="ECO:0000313" key="2">
    <source>
        <dbReference type="Proteomes" id="UP000298663"/>
    </source>
</evidence>
<reference evidence="1 2" key="1">
    <citation type="journal article" date="2015" name="Genome Biol.">
        <title>Comparative genomics of Steinernema reveals deeply conserved gene regulatory networks.</title>
        <authorList>
            <person name="Dillman A.R."/>
            <person name="Macchietto M."/>
            <person name="Porter C.F."/>
            <person name="Rogers A."/>
            <person name="Williams B."/>
            <person name="Antoshechkin I."/>
            <person name="Lee M.M."/>
            <person name="Goodwin Z."/>
            <person name="Lu X."/>
            <person name="Lewis E.E."/>
            <person name="Goodrich-Blair H."/>
            <person name="Stock S.P."/>
            <person name="Adams B.J."/>
            <person name="Sternberg P.W."/>
            <person name="Mortazavi A."/>
        </authorList>
    </citation>
    <scope>NUCLEOTIDE SEQUENCE [LARGE SCALE GENOMIC DNA]</scope>
    <source>
        <strain evidence="1 2">ALL</strain>
    </source>
</reference>
<evidence type="ECO:0000313" key="1">
    <source>
        <dbReference type="EMBL" id="TKR76437.1"/>
    </source>
</evidence>
<dbReference type="AlphaFoldDB" id="A0A4U5N225"/>
<proteinExistence type="predicted"/>
<keyword evidence="2" id="KW-1185">Reference proteome</keyword>
<dbReference type="Proteomes" id="UP000298663">
    <property type="component" value="Unassembled WGS sequence"/>
</dbReference>